<evidence type="ECO:0000313" key="2">
    <source>
        <dbReference type="Proteomes" id="UP000185713"/>
    </source>
</evidence>
<dbReference type="AlphaFoldDB" id="A0A1L9C7B4"/>
<evidence type="ECO:0000313" key="1">
    <source>
        <dbReference type="EMBL" id="OJH50288.1"/>
    </source>
</evidence>
<dbReference type="EMBL" id="JWTK01000001">
    <property type="protein sequence ID" value="OJH50288.1"/>
    <property type="molecule type" value="Genomic_DNA"/>
</dbReference>
<reference evidence="1 2" key="1">
    <citation type="submission" date="2014-12" db="EMBL/GenBank/DDBJ databases">
        <title>The genome sequence of Methanohalophilus portucalensis strain FDF1.</title>
        <authorList>
            <person name="Lai M.-C."/>
            <person name="Lai S.-J."/>
        </authorList>
    </citation>
    <scope>NUCLEOTIDE SEQUENCE [LARGE SCALE GENOMIC DNA]</scope>
    <source>
        <strain evidence="1 2">FDF-1</strain>
    </source>
</reference>
<comment type="caution">
    <text evidence="1">The sequence shown here is derived from an EMBL/GenBank/DDBJ whole genome shotgun (WGS) entry which is preliminary data.</text>
</comment>
<dbReference type="Proteomes" id="UP000185713">
    <property type="component" value="Unassembled WGS sequence"/>
</dbReference>
<gene>
    <name evidence="1" type="ORF">MPF_0076</name>
</gene>
<name>A0A1L9C7B4_9EURY</name>
<proteinExistence type="predicted"/>
<organism evidence="1 2">
    <name type="scientific">Methanohalophilus portucalensis FDF-1</name>
    <dbReference type="NCBI Taxonomy" id="523843"/>
    <lineage>
        <taxon>Archaea</taxon>
        <taxon>Methanobacteriati</taxon>
        <taxon>Methanobacteriota</taxon>
        <taxon>Stenosarchaea group</taxon>
        <taxon>Methanomicrobia</taxon>
        <taxon>Methanosarcinales</taxon>
        <taxon>Methanosarcinaceae</taxon>
        <taxon>Methanohalophilus</taxon>
    </lineage>
</organism>
<sequence>MKSTLTFSLLSFMKYRGADVAISVTYIDYVNSISNSTD</sequence>
<protein>
    <submittedName>
        <fullName evidence="1">Uncharacterized protein</fullName>
    </submittedName>
</protein>
<accession>A0A1L9C7B4</accession>